<dbReference type="RefSeq" id="WP_206570022.1">
    <property type="nucleotide sequence ID" value="NZ_JAFKCW010000003.1"/>
</dbReference>
<evidence type="ECO:0000313" key="3">
    <source>
        <dbReference type="Proteomes" id="UP000664698"/>
    </source>
</evidence>
<dbReference type="InterPro" id="IPR041049">
    <property type="entry name" value="DUF5615"/>
</dbReference>
<reference evidence="2 3" key="1">
    <citation type="submission" date="2021-03" db="EMBL/GenBank/DDBJ databases">
        <title>novel species isolated from a fishpond in China.</title>
        <authorList>
            <person name="Lu H."/>
            <person name="Cai Z."/>
        </authorList>
    </citation>
    <scope>NUCLEOTIDE SEQUENCE [LARGE SCALE GENOMIC DNA]</scope>
    <source>
        <strain evidence="2 3">JCM 31546</strain>
    </source>
</reference>
<organism evidence="2 3">
    <name type="scientific">Algoriphagus aestuariicola</name>
    <dbReference type="NCBI Taxonomy" id="1852016"/>
    <lineage>
        <taxon>Bacteria</taxon>
        <taxon>Pseudomonadati</taxon>
        <taxon>Bacteroidota</taxon>
        <taxon>Cytophagia</taxon>
        <taxon>Cytophagales</taxon>
        <taxon>Cyclobacteriaceae</taxon>
        <taxon>Algoriphagus</taxon>
    </lineage>
</organism>
<dbReference type="EMBL" id="JAFKCW010000003">
    <property type="protein sequence ID" value="MBN7802020.1"/>
    <property type="molecule type" value="Genomic_DNA"/>
</dbReference>
<comment type="caution">
    <text evidence="2">The sequence shown here is derived from an EMBL/GenBank/DDBJ whole genome shotgun (WGS) entry which is preliminary data.</text>
</comment>
<gene>
    <name evidence="2" type="ORF">J0A67_14195</name>
</gene>
<dbReference type="Pfam" id="PF18480">
    <property type="entry name" value="DUF5615"/>
    <property type="match status" value="1"/>
</dbReference>
<evidence type="ECO:0000313" key="2">
    <source>
        <dbReference type="EMBL" id="MBN7802020.1"/>
    </source>
</evidence>
<feature type="domain" description="DUF5615" evidence="1">
    <location>
        <begin position="1"/>
        <end position="109"/>
    </location>
</feature>
<protein>
    <submittedName>
        <fullName evidence="2">DUF5615 family PIN-like protein</fullName>
    </submittedName>
</protein>
<keyword evidence="3" id="KW-1185">Reference proteome</keyword>
<accession>A0ABS3BUL2</accession>
<name>A0ABS3BUL2_9BACT</name>
<proteinExistence type="predicted"/>
<sequence length="113" mass="12888">MPLLFDQNISYRILKAFSADFPGCKQVREVGLEGKTDREIWNWAKENGFAIASFDSDFVDLSILLKSPPKVVWFRLGNSSTNHIAQILLSRKNEILDFLSHEQEGILKIESGF</sequence>
<dbReference type="Proteomes" id="UP000664698">
    <property type="component" value="Unassembled WGS sequence"/>
</dbReference>
<evidence type="ECO:0000259" key="1">
    <source>
        <dbReference type="Pfam" id="PF18480"/>
    </source>
</evidence>